<dbReference type="Pfam" id="PF04043">
    <property type="entry name" value="PMEI"/>
    <property type="match status" value="1"/>
</dbReference>
<feature type="domain" description="Pectinesterase inhibitor" evidence="5">
    <location>
        <begin position="39"/>
        <end position="183"/>
    </location>
</feature>
<dbReference type="SUPFAM" id="SSF101148">
    <property type="entry name" value="Plant invertase/pectin methylesterase inhibitor"/>
    <property type="match status" value="1"/>
</dbReference>
<feature type="chain" id="PRO_5043684739" evidence="4">
    <location>
        <begin position="27"/>
        <end position="196"/>
    </location>
</feature>
<keyword evidence="1 4" id="KW-0732">Signal</keyword>
<accession>A0AAV1DC92</accession>
<evidence type="ECO:0000256" key="4">
    <source>
        <dbReference type="SAM" id="SignalP"/>
    </source>
</evidence>
<name>A0AAV1DC92_OLDCO</name>
<evidence type="ECO:0000256" key="3">
    <source>
        <dbReference type="ARBA" id="ARBA00038471"/>
    </source>
</evidence>
<evidence type="ECO:0000313" key="6">
    <source>
        <dbReference type="EMBL" id="CAI9105395.1"/>
    </source>
</evidence>
<dbReference type="InterPro" id="IPR006501">
    <property type="entry name" value="Pectinesterase_inhib_dom"/>
</dbReference>
<dbReference type="Gene3D" id="1.20.140.40">
    <property type="entry name" value="Invertase/pectin methylesterase inhibitor family protein"/>
    <property type="match status" value="1"/>
</dbReference>
<reference evidence="6" key="1">
    <citation type="submission" date="2023-03" db="EMBL/GenBank/DDBJ databases">
        <authorList>
            <person name="Julca I."/>
        </authorList>
    </citation>
    <scope>NUCLEOTIDE SEQUENCE</scope>
</reference>
<dbReference type="GO" id="GO:0004857">
    <property type="term" value="F:enzyme inhibitor activity"/>
    <property type="evidence" value="ECO:0007669"/>
    <property type="project" value="InterPro"/>
</dbReference>
<dbReference type="InterPro" id="IPR035513">
    <property type="entry name" value="Invertase/methylesterase_inhib"/>
</dbReference>
<dbReference type="NCBIfam" id="TIGR01614">
    <property type="entry name" value="PME_inhib"/>
    <property type="match status" value="1"/>
</dbReference>
<dbReference type="SMART" id="SM00856">
    <property type="entry name" value="PMEI"/>
    <property type="match status" value="1"/>
</dbReference>
<dbReference type="PANTHER" id="PTHR35357">
    <property type="entry name" value="OS02G0537100 PROTEIN"/>
    <property type="match status" value="1"/>
</dbReference>
<dbReference type="AlphaFoldDB" id="A0AAV1DC92"/>
<gene>
    <name evidence="6" type="ORF">OLC1_LOCUS14102</name>
</gene>
<proteinExistence type="inferred from homology"/>
<feature type="signal peptide" evidence="4">
    <location>
        <begin position="1"/>
        <end position="26"/>
    </location>
</feature>
<keyword evidence="2" id="KW-1015">Disulfide bond</keyword>
<dbReference type="PANTHER" id="PTHR35357:SF8">
    <property type="entry name" value="OS01G0111000 PROTEIN"/>
    <property type="match status" value="1"/>
</dbReference>
<protein>
    <submittedName>
        <fullName evidence="6">OLC1v1004306C1</fullName>
    </submittedName>
</protein>
<dbReference type="EMBL" id="OX459122">
    <property type="protein sequence ID" value="CAI9105395.1"/>
    <property type="molecule type" value="Genomic_DNA"/>
</dbReference>
<sequence>MSRFSRSIMLPIVFCLVAFQAHLSLAQVQNIPPTTAPVPAGGLIAKACEQANHKAFCINLLNSDKNSQGADLRGLAYIALRLAEKNATATSLFIKLTLNKPEAAGSDGLTECSELFVSAVELIEDSISSLVSDKYDDVNNLAKSAAAELDTCDGSLQGQVGSALEVANKNRDIRLLINTALTIARVAAASVGRPAH</sequence>
<dbReference type="Proteomes" id="UP001161247">
    <property type="component" value="Chromosome 5"/>
</dbReference>
<comment type="similarity">
    <text evidence="3">Belongs to the PMEI family.</text>
</comment>
<evidence type="ECO:0000259" key="5">
    <source>
        <dbReference type="SMART" id="SM00856"/>
    </source>
</evidence>
<organism evidence="6 7">
    <name type="scientific">Oldenlandia corymbosa var. corymbosa</name>
    <dbReference type="NCBI Taxonomy" id="529605"/>
    <lineage>
        <taxon>Eukaryota</taxon>
        <taxon>Viridiplantae</taxon>
        <taxon>Streptophyta</taxon>
        <taxon>Embryophyta</taxon>
        <taxon>Tracheophyta</taxon>
        <taxon>Spermatophyta</taxon>
        <taxon>Magnoliopsida</taxon>
        <taxon>eudicotyledons</taxon>
        <taxon>Gunneridae</taxon>
        <taxon>Pentapetalae</taxon>
        <taxon>asterids</taxon>
        <taxon>lamiids</taxon>
        <taxon>Gentianales</taxon>
        <taxon>Rubiaceae</taxon>
        <taxon>Rubioideae</taxon>
        <taxon>Spermacoceae</taxon>
        <taxon>Hedyotis-Oldenlandia complex</taxon>
        <taxon>Oldenlandia</taxon>
    </lineage>
</organism>
<evidence type="ECO:0000313" key="7">
    <source>
        <dbReference type="Proteomes" id="UP001161247"/>
    </source>
</evidence>
<evidence type="ECO:0000256" key="1">
    <source>
        <dbReference type="ARBA" id="ARBA00022729"/>
    </source>
</evidence>
<evidence type="ECO:0000256" key="2">
    <source>
        <dbReference type="ARBA" id="ARBA00023157"/>
    </source>
</evidence>
<keyword evidence="7" id="KW-1185">Reference proteome</keyword>